<evidence type="ECO:0000256" key="9">
    <source>
        <dbReference type="SAM" id="Phobius"/>
    </source>
</evidence>
<dbReference type="GO" id="GO:0004930">
    <property type="term" value="F:G protein-coupled receptor activity"/>
    <property type="evidence" value="ECO:0007669"/>
    <property type="project" value="UniProtKB-KW"/>
</dbReference>
<dbReference type="PROSITE" id="PS50262">
    <property type="entry name" value="G_PROTEIN_RECEP_F1_2"/>
    <property type="match status" value="1"/>
</dbReference>
<evidence type="ECO:0000313" key="11">
    <source>
        <dbReference type="EMBL" id="CAH3116325.1"/>
    </source>
</evidence>
<keyword evidence="2 8" id="KW-0812">Transmembrane</keyword>
<dbReference type="EMBL" id="CALNXJ010000015">
    <property type="protein sequence ID" value="CAH3116325.1"/>
    <property type="molecule type" value="Genomic_DNA"/>
</dbReference>
<evidence type="ECO:0000313" key="12">
    <source>
        <dbReference type="Proteomes" id="UP001159428"/>
    </source>
</evidence>
<dbReference type="InterPro" id="IPR000276">
    <property type="entry name" value="GPCR_Rhodpsn"/>
</dbReference>
<feature type="transmembrane region" description="Helical" evidence="9">
    <location>
        <begin position="95"/>
        <end position="113"/>
    </location>
</feature>
<comment type="subcellular location">
    <subcellularLocation>
        <location evidence="1">Membrane</location>
        <topology evidence="1">Multi-pass membrane protein</topology>
    </subcellularLocation>
</comment>
<keyword evidence="7 8" id="KW-0807">Transducer</keyword>
<dbReference type="Pfam" id="PF00001">
    <property type="entry name" value="7tm_1"/>
    <property type="match status" value="1"/>
</dbReference>
<feature type="non-terminal residue" evidence="11">
    <location>
        <position position="311"/>
    </location>
</feature>
<feature type="domain" description="G-protein coupled receptors family 1 profile" evidence="10">
    <location>
        <begin position="34"/>
        <end position="288"/>
    </location>
</feature>
<keyword evidence="3 9" id="KW-1133">Transmembrane helix</keyword>
<protein>
    <recommendedName>
        <fullName evidence="10">G-protein coupled receptors family 1 profile domain-containing protein</fullName>
    </recommendedName>
</protein>
<feature type="transmembrane region" description="Helical" evidence="9">
    <location>
        <begin position="178"/>
        <end position="200"/>
    </location>
</feature>
<comment type="similarity">
    <text evidence="8">Belongs to the G-protein coupled receptor 1 family.</text>
</comment>
<dbReference type="PANTHER" id="PTHR24240">
    <property type="entry name" value="OPSIN"/>
    <property type="match status" value="1"/>
</dbReference>
<keyword evidence="12" id="KW-1185">Reference proteome</keyword>
<proteinExistence type="inferred from homology"/>
<dbReference type="CDD" id="cd00637">
    <property type="entry name" value="7tm_classA_rhodopsin-like"/>
    <property type="match status" value="1"/>
</dbReference>
<dbReference type="SMART" id="SM01381">
    <property type="entry name" value="7TM_GPCR_Srsx"/>
    <property type="match status" value="1"/>
</dbReference>
<evidence type="ECO:0000256" key="8">
    <source>
        <dbReference type="RuleBase" id="RU000688"/>
    </source>
</evidence>
<dbReference type="InterPro" id="IPR017452">
    <property type="entry name" value="GPCR_Rhodpsn_7TM"/>
</dbReference>
<name>A0AAU9WJT0_9CNID</name>
<reference evidence="11 12" key="1">
    <citation type="submission" date="2022-05" db="EMBL/GenBank/DDBJ databases">
        <authorList>
            <consortium name="Genoscope - CEA"/>
            <person name="William W."/>
        </authorList>
    </citation>
    <scope>NUCLEOTIDE SEQUENCE [LARGE SCALE GENOMIC DNA]</scope>
</reference>
<evidence type="ECO:0000256" key="4">
    <source>
        <dbReference type="ARBA" id="ARBA00023040"/>
    </source>
</evidence>
<dbReference type="PRINTS" id="PR00237">
    <property type="entry name" value="GPCRRHODOPSN"/>
</dbReference>
<keyword evidence="4 8" id="KW-0297">G-protein coupled receptor</keyword>
<feature type="transmembrane region" description="Helical" evidence="9">
    <location>
        <begin position="134"/>
        <end position="158"/>
    </location>
</feature>
<evidence type="ECO:0000256" key="3">
    <source>
        <dbReference type="ARBA" id="ARBA00022989"/>
    </source>
</evidence>
<sequence length="311" mass="35622">MSQTISQDCLTRSRAEISLEVTFAILVCLASILGNVLVIYVIKRYSELQTTTNIFIHNLALTDVFMATLNMPFWITSLYTRKWNLSQEWCEVSASLQHTMGSSSLFIMGLIAMNRYMKVVKGTLYIKFFPSKKVAWVYCGVVWLTSMLFATPPLYGWGKMNFNSDFLFCSFDLKDGHFSFFILHVGIFNVTALTIFYSYWKIYQKVKESTDNVNAHVVQNSIGAPRLHRTDIDILKSCFIVVCFYLITWFPFALCAITIAVGGYIPHEVTEVSVYLLFSSSLTNPIIYGIMNPQFKKAFKKAFSRGRYDND</sequence>
<dbReference type="SUPFAM" id="SSF81321">
    <property type="entry name" value="Family A G protein-coupled receptor-like"/>
    <property type="match status" value="1"/>
</dbReference>
<feature type="transmembrane region" description="Helical" evidence="9">
    <location>
        <begin position="21"/>
        <end position="42"/>
    </location>
</feature>
<accession>A0AAU9WJT0</accession>
<feature type="transmembrane region" description="Helical" evidence="9">
    <location>
        <begin position="238"/>
        <end position="266"/>
    </location>
</feature>
<evidence type="ECO:0000256" key="7">
    <source>
        <dbReference type="ARBA" id="ARBA00023224"/>
    </source>
</evidence>
<gene>
    <name evidence="11" type="ORF">PMEA_00006382</name>
</gene>
<evidence type="ECO:0000256" key="2">
    <source>
        <dbReference type="ARBA" id="ARBA00022692"/>
    </source>
</evidence>
<keyword evidence="5 9" id="KW-0472">Membrane</keyword>
<dbReference type="PROSITE" id="PS00237">
    <property type="entry name" value="G_PROTEIN_RECEP_F1_1"/>
    <property type="match status" value="1"/>
</dbReference>
<comment type="caution">
    <text evidence="11">The sequence shown here is derived from an EMBL/GenBank/DDBJ whole genome shotgun (WGS) entry which is preliminary data.</text>
</comment>
<dbReference type="GO" id="GO:0016020">
    <property type="term" value="C:membrane"/>
    <property type="evidence" value="ECO:0007669"/>
    <property type="project" value="UniProtKB-SubCell"/>
</dbReference>
<feature type="transmembrane region" description="Helical" evidence="9">
    <location>
        <begin position="54"/>
        <end position="75"/>
    </location>
</feature>
<evidence type="ECO:0000259" key="10">
    <source>
        <dbReference type="PROSITE" id="PS50262"/>
    </source>
</evidence>
<evidence type="ECO:0000256" key="1">
    <source>
        <dbReference type="ARBA" id="ARBA00004141"/>
    </source>
</evidence>
<dbReference type="AlphaFoldDB" id="A0AAU9WJT0"/>
<keyword evidence="6 8" id="KW-0675">Receptor</keyword>
<organism evidence="11 12">
    <name type="scientific">Pocillopora meandrina</name>
    <dbReference type="NCBI Taxonomy" id="46732"/>
    <lineage>
        <taxon>Eukaryota</taxon>
        <taxon>Metazoa</taxon>
        <taxon>Cnidaria</taxon>
        <taxon>Anthozoa</taxon>
        <taxon>Hexacorallia</taxon>
        <taxon>Scleractinia</taxon>
        <taxon>Astrocoeniina</taxon>
        <taxon>Pocilloporidae</taxon>
        <taxon>Pocillopora</taxon>
    </lineage>
</organism>
<evidence type="ECO:0000256" key="5">
    <source>
        <dbReference type="ARBA" id="ARBA00023136"/>
    </source>
</evidence>
<dbReference type="Proteomes" id="UP001159428">
    <property type="component" value="Unassembled WGS sequence"/>
</dbReference>
<evidence type="ECO:0000256" key="6">
    <source>
        <dbReference type="ARBA" id="ARBA00023170"/>
    </source>
</evidence>
<dbReference type="InterPro" id="IPR050125">
    <property type="entry name" value="GPCR_opsins"/>
</dbReference>
<feature type="transmembrane region" description="Helical" evidence="9">
    <location>
        <begin position="272"/>
        <end position="291"/>
    </location>
</feature>
<dbReference type="Gene3D" id="1.20.1070.10">
    <property type="entry name" value="Rhodopsin 7-helix transmembrane proteins"/>
    <property type="match status" value="1"/>
</dbReference>